<evidence type="ECO:0000256" key="4">
    <source>
        <dbReference type="ARBA" id="ARBA00023136"/>
    </source>
</evidence>
<gene>
    <name evidence="7" type="ORF">MUN78_14130</name>
</gene>
<keyword evidence="2 5" id="KW-0812">Transmembrane</keyword>
<name>A0ABY4FK70_9MICO</name>
<evidence type="ECO:0000256" key="5">
    <source>
        <dbReference type="SAM" id="Phobius"/>
    </source>
</evidence>
<feature type="domain" description="ABC-2 type transporter transmembrane" evidence="6">
    <location>
        <begin position="137"/>
        <end position="354"/>
    </location>
</feature>
<comment type="subcellular location">
    <subcellularLocation>
        <location evidence="1">Membrane</location>
        <topology evidence="1">Multi-pass membrane protein</topology>
    </subcellularLocation>
</comment>
<evidence type="ECO:0000313" key="7">
    <source>
        <dbReference type="EMBL" id="UOQ56791.1"/>
    </source>
</evidence>
<evidence type="ECO:0000313" key="8">
    <source>
        <dbReference type="Proteomes" id="UP000831786"/>
    </source>
</evidence>
<dbReference type="InterPro" id="IPR013525">
    <property type="entry name" value="ABC2_TM"/>
</dbReference>
<feature type="transmembrane region" description="Helical" evidence="5">
    <location>
        <begin position="279"/>
        <end position="300"/>
    </location>
</feature>
<evidence type="ECO:0000256" key="3">
    <source>
        <dbReference type="ARBA" id="ARBA00022989"/>
    </source>
</evidence>
<keyword evidence="3 5" id="KW-1133">Transmembrane helix</keyword>
<feature type="transmembrane region" description="Helical" evidence="5">
    <location>
        <begin position="156"/>
        <end position="180"/>
    </location>
</feature>
<protein>
    <submittedName>
        <fullName evidence="7">ABC transporter permease</fullName>
    </submittedName>
</protein>
<keyword evidence="4 5" id="KW-0472">Membrane</keyword>
<evidence type="ECO:0000259" key="6">
    <source>
        <dbReference type="Pfam" id="PF12698"/>
    </source>
</evidence>
<evidence type="ECO:0000256" key="1">
    <source>
        <dbReference type="ARBA" id="ARBA00004141"/>
    </source>
</evidence>
<dbReference type="Proteomes" id="UP000831786">
    <property type="component" value="Chromosome"/>
</dbReference>
<sequence>MTRQQTASAARPLSGAQGAWLVAEREITTKLRSKAFLVSTGVLLLLVLGSVVFSGIMAKTGGFGDATRVAVASGALDGAAAAGLEGAGLDVVGADGAAAAEELVRDGSVDAAVVAGGDSPLGVTVLALDSAPADVVQALSAAPTVELLAPTTDNPFLAYLIAIAFGIVFMMSAITFGTTIAQSVVEEKQTRIVEILLATVSARTMLAGKILGNSILALAQVVAIAALASVGMLATGQDILLGELGTALIWFGILFAFGFVLLAALYAALATLVSRQEDVASAVSPVMWLVMIPYIAIIVFNDNPQALAIMSYIPFSAPVGMPMRLYLGTAEWWEPVLSLGILVVAIAIVLWIGARIYEHSILRTGGRVKLADAIRG</sequence>
<proteinExistence type="predicted"/>
<feature type="transmembrane region" description="Helical" evidence="5">
    <location>
        <begin position="339"/>
        <end position="357"/>
    </location>
</feature>
<feature type="transmembrane region" description="Helical" evidence="5">
    <location>
        <begin position="217"/>
        <end position="235"/>
    </location>
</feature>
<organism evidence="7 8">
    <name type="scientific">Leucobacter allii</name>
    <dbReference type="NCBI Taxonomy" id="2932247"/>
    <lineage>
        <taxon>Bacteria</taxon>
        <taxon>Bacillati</taxon>
        <taxon>Actinomycetota</taxon>
        <taxon>Actinomycetes</taxon>
        <taxon>Micrococcales</taxon>
        <taxon>Microbacteriaceae</taxon>
        <taxon>Leucobacter</taxon>
    </lineage>
</organism>
<reference evidence="7 8" key="1">
    <citation type="submission" date="2022-04" db="EMBL/GenBank/DDBJ databases">
        <title>Leucobacter sp. isolated from rhizosphere of garlic.</title>
        <authorList>
            <person name="Won M."/>
            <person name="Lee C.-M."/>
            <person name="Woen H.-Y."/>
            <person name="Kwon S.-W."/>
        </authorList>
    </citation>
    <scope>NUCLEOTIDE SEQUENCE [LARGE SCALE GENOMIC DNA]</scope>
    <source>
        <strain evidence="7 8">H21R-40</strain>
    </source>
</reference>
<dbReference type="Pfam" id="PF12698">
    <property type="entry name" value="ABC2_membrane_3"/>
    <property type="match status" value="1"/>
</dbReference>
<accession>A0ABY4FK70</accession>
<dbReference type="RefSeq" id="WP_244727255.1">
    <property type="nucleotide sequence ID" value="NZ_CP095045.1"/>
</dbReference>
<evidence type="ECO:0000256" key="2">
    <source>
        <dbReference type="ARBA" id="ARBA00022692"/>
    </source>
</evidence>
<feature type="transmembrane region" description="Helical" evidence="5">
    <location>
        <begin position="35"/>
        <end position="58"/>
    </location>
</feature>
<keyword evidence="8" id="KW-1185">Reference proteome</keyword>
<dbReference type="EMBL" id="CP095045">
    <property type="protein sequence ID" value="UOQ56791.1"/>
    <property type="molecule type" value="Genomic_DNA"/>
</dbReference>
<feature type="transmembrane region" description="Helical" evidence="5">
    <location>
        <begin position="247"/>
        <end position="273"/>
    </location>
</feature>
<dbReference type="PANTHER" id="PTHR43471">
    <property type="entry name" value="ABC TRANSPORTER PERMEASE"/>
    <property type="match status" value="1"/>
</dbReference>
<dbReference type="PANTHER" id="PTHR43471:SF3">
    <property type="entry name" value="ABC TRANSPORTER PERMEASE PROTEIN NATB"/>
    <property type="match status" value="1"/>
</dbReference>